<comment type="catalytic activity">
    <reaction evidence="1">
        <text>ATP + protein L-histidine = ADP + protein N-phospho-L-histidine.</text>
        <dbReference type="EC" id="2.7.13.3"/>
    </reaction>
</comment>
<dbReference type="NCBIfam" id="TIGR00229">
    <property type="entry name" value="sensory_box"/>
    <property type="match status" value="5"/>
</dbReference>
<organism evidence="21 22">
    <name type="scientific">Herpetosiphon geysericola</name>
    <dbReference type="NCBI Taxonomy" id="70996"/>
    <lineage>
        <taxon>Bacteria</taxon>
        <taxon>Bacillati</taxon>
        <taxon>Chloroflexota</taxon>
        <taxon>Chloroflexia</taxon>
        <taxon>Herpetosiphonales</taxon>
        <taxon>Herpetosiphonaceae</taxon>
        <taxon>Herpetosiphon</taxon>
    </lineage>
</organism>
<feature type="transmembrane region" description="Helical" evidence="16">
    <location>
        <begin position="157"/>
        <end position="176"/>
    </location>
</feature>
<dbReference type="GO" id="GO:0005886">
    <property type="term" value="C:plasma membrane"/>
    <property type="evidence" value="ECO:0007669"/>
    <property type="project" value="UniProtKB-SubCell"/>
</dbReference>
<feature type="transmembrane region" description="Helical" evidence="16">
    <location>
        <begin position="74"/>
        <end position="92"/>
    </location>
</feature>
<feature type="domain" description="PAC" evidence="19">
    <location>
        <begin position="1248"/>
        <end position="1300"/>
    </location>
</feature>
<evidence type="ECO:0000259" key="17">
    <source>
        <dbReference type="PROSITE" id="PS50109"/>
    </source>
</evidence>
<proteinExistence type="inferred from homology"/>
<keyword evidence="8 16" id="KW-0812">Transmembrane</keyword>
<evidence type="ECO:0000256" key="10">
    <source>
        <dbReference type="ARBA" id="ARBA00022777"/>
    </source>
</evidence>
<dbReference type="PROSITE" id="PS50112">
    <property type="entry name" value="PAS"/>
    <property type="match status" value="4"/>
</dbReference>
<dbReference type="InterPro" id="IPR003661">
    <property type="entry name" value="HisK_dim/P_dom"/>
</dbReference>
<dbReference type="EC" id="2.7.13.3" evidence="4"/>
<dbReference type="InterPro" id="IPR001610">
    <property type="entry name" value="PAC"/>
</dbReference>
<dbReference type="OrthoDB" id="138599at2"/>
<dbReference type="SMART" id="SM00091">
    <property type="entry name" value="PAS"/>
    <property type="match status" value="5"/>
</dbReference>
<dbReference type="SUPFAM" id="SSF55785">
    <property type="entry name" value="PYP-like sensor domain (PAS domain)"/>
    <property type="match status" value="5"/>
</dbReference>
<keyword evidence="10" id="KW-0418">Kinase</keyword>
<dbReference type="Pfam" id="PF13185">
    <property type="entry name" value="GAF_2"/>
    <property type="match status" value="2"/>
</dbReference>
<dbReference type="PROSITE" id="PS50113">
    <property type="entry name" value="PAC"/>
    <property type="match status" value="4"/>
</dbReference>
<evidence type="ECO:0000259" key="19">
    <source>
        <dbReference type="PROSITE" id="PS50113"/>
    </source>
</evidence>
<feature type="transmembrane region" description="Helical" evidence="16">
    <location>
        <begin position="50"/>
        <end position="68"/>
    </location>
</feature>
<dbReference type="PANTHER" id="PTHR43047:SF72">
    <property type="entry name" value="OSMOSENSING HISTIDINE PROTEIN KINASE SLN1"/>
    <property type="match status" value="1"/>
</dbReference>
<protein>
    <recommendedName>
        <fullName evidence="15">Circadian input-output histidine kinase CikA</fullName>
        <ecNumber evidence="4">2.7.13.3</ecNumber>
    </recommendedName>
</protein>
<dbReference type="CDD" id="cd18773">
    <property type="entry name" value="PDC1_HK_sensor"/>
    <property type="match status" value="1"/>
</dbReference>
<dbReference type="Gene3D" id="3.30.450.20">
    <property type="entry name" value="PAS domain"/>
    <property type="match status" value="6"/>
</dbReference>
<comment type="caution">
    <text evidence="21">The sequence shown here is derived from an EMBL/GenBank/DDBJ whole genome shotgun (WGS) entry which is preliminary data.</text>
</comment>
<dbReference type="SMART" id="SM00304">
    <property type="entry name" value="HAMP"/>
    <property type="match status" value="1"/>
</dbReference>
<dbReference type="STRING" id="70996.SE18_07195"/>
<dbReference type="InterPro" id="IPR003018">
    <property type="entry name" value="GAF"/>
</dbReference>
<feature type="domain" description="PAS" evidence="18">
    <location>
        <begin position="759"/>
        <end position="836"/>
    </location>
</feature>
<evidence type="ECO:0000313" key="21">
    <source>
        <dbReference type="EMBL" id="KPL90385.1"/>
    </source>
</evidence>
<keyword evidence="12 16" id="KW-1133">Transmembrane helix</keyword>
<dbReference type="InterPro" id="IPR000014">
    <property type="entry name" value="PAS"/>
</dbReference>
<dbReference type="CDD" id="cd16922">
    <property type="entry name" value="HATPase_EvgS-ArcB-TorS-like"/>
    <property type="match status" value="1"/>
</dbReference>
<dbReference type="InterPro" id="IPR035965">
    <property type="entry name" value="PAS-like_dom_sf"/>
</dbReference>
<dbReference type="Gene3D" id="1.10.287.130">
    <property type="match status" value="1"/>
</dbReference>
<feature type="transmembrane region" description="Helical" evidence="16">
    <location>
        <begin position="188"/>
        <end position="208"/>
    </location>
</feature>
<dbReference type="CDD" id="cd00130">
    <property type="entry name" value="PAS"/>
    <property type="match status" value="4"/>
</dbReference>
<name>A0A0P6XZK5_9CHLR</name>
<dbReference type="Pfam" id="PF00672">
    <property type="entry name" value="HAMP"/>
    <property type="match status" value="1"/>
</dbReference>
<keyword evidence="22" id="KW-1185">Reference proteome</keyword>
<dbReference type="SMART" id="SM00086">
    <property type="entry name" value="PAC"/>
    <property type="match status" value="5"/>
</dbReference>
<dbReference type="InterPro" id="IPR036097">
    <property type="entry name" value="HisK_dim/P_sf"/>
</dbReference>
<feature type="domain" description="PAS" evidence="18">
    <location>
        <begin position="899"/>
        <end position="958"/>
    </location>
</feature>
<evidence type="ECO:0000259" key="20">
    <source>
        <dbReference type="PROSITE" id="PS50885"/>
    </source>
</evidence>
<feature type="domain" description="PAC" evidence="19">
    <location>
        <begin position="980"/>
        <end position="1032"/>
    </location>
</feature>
<dbReference type="SMART" id="SM00388">
    <property type="entry name" value="HisKA"/>
    <property type="match status" value="1"/>
</dbReference>
<dbReference type="Gene3D" id="6.10.340.10">
    <property type="match status" value="1"/>
</dbReference>
<feature type="domain" description="PAS" evidence="18">
    <location>
        <begin position="1033"/>
        <end position="1103"/>
    </location>
</feature>
<dbReference type="PANTHER" id="PTHR43047">
    <property type="entry name" value="TWO-COMPONENT HISTIDINE PROTEIN KINASE"/>
    <property type="match status" value="1"/>
</dbReference>
<dbReference type="SUPFAM" id="SSF55874">
    <property type="entry name" value="ATPase domain of HSP90 chaperone/DNA topoisomerase II/histidine kinase"/>
    <property type="match status" value="1"/>
</dbReference>
<dbReference type="GO" id="GO:0009927">
    <property type="term" value="F:histidine phosphotransfer kinase activity"/>
    <property type="evidence" value="ECO:0007669"/>
    <property type="project" value="TreeGrafter"/>
</dbReference>
<dbReference type="SMART" id="SM00387">
    <property type="entry name" value="HATPase_c"/>
    <property type="match status" value="1"/>
</dbReference>
<dbReference type="Pfam" id="PF08448">
    <property type="entry name" value="PAS_4"/>
    <property type="match status" value="2"/>
</dbReference>
<keyword evidence="13" id="KW-0902">Two-component regulatory system</keyword>
<feature type="domain" description="PAS" evidence="18">
    <location>
        <begin position="1308"/>
        <end position="1344"/>
    </location>
</feature>
<evidence type="ECO:0000256" key="7">
    <source>
        <dbReference type="ARBA" id="ARBA00022679"/>
    </source>
</evidence>
<evidence type="ECO:0000256" key="14">
    <source>
        <dbReference type="ARBA" id="ARBA00023136"/>
    </source>
</evidence>
<evidence type="ECO:0000256" key="6">
    <source>
        <dbReference type="ARBA" id="ARBA00022553"/>
    </source>
</evidence>
<evidence type="ECO:0000256" key="5">
    <source>
        <dbReference type="ARBA" id="ARBA00022475"/>
    </source>
</evidence>
<evidence type="ECO:0000256" key="9">
    <source>
        <dbReference type="ARBA" id="ARBA00022741"/>
    </source>
</evidence>
<dbReference type="GO" id="GO:0000155">
    <property type="term" value="F:phosphorelay sensor kinase activity"/>
    <property type="evidence" value="ECO:0007669"/>
    <property type="project" value="InterPro"/>
</dbReference>
<evidence type="ECO:0000256" key="1">
    <source>
        <dbReference type="ARBA" id="ARBA00000085"/>
    </source>
</evidence>
<gene>
    <name evidence="21" type="ORF">SE18_07195</name>
</gene>
<dbReference type="PROSITE" id="PS50885">
    <property type="entry name" value="HAMP"/>
    <property type="match status" value="1"/>
</dbReference>
<feature type="domain" description="PAC" evidence="19">
    <location>
        <begin position="837"/>
        <end position="891"/>
    </location>
</feature>
<comment type="subcellular location">
    <subcellularLocation>
        <location evidence="2">Cell membrane</location>
        <topology evidence="2">Multi-pass membrane protein</topology>
    </subcellularLocation>
</comment>
<dbReference type="CDD" id="cd00082">
    <property type="entry name" value="HisKA"/>
    <property type="match status" value="1"/>
</dbReference>
<dbReference type="InterPro" id="IPR003594">
    <property type="entry name" value="HATPase_dom"/>
</dbReference>
<evidence type="ECO:0000256" key="11">
    <source>
        <dbReference type="ARBA" id="ARBA00022840"/>
    </source>
</evidence>
<dbReference type="InterPro" id="IPR029151">
    <property type="entry name" value="Sensor-like_sf"/>
</dbReference>
<dbReference type="SUPFAM" id="SSF47384">
    <property type="entry name" value="Homodimeric domain of signal transducing histidine kinase"/>
    <property type="match status" value="1"/>
</dbReference>
<keyword evidence="11" id="KW-0067">ATP-binding</keyword>
<evidence type="ECO:0000256" key="4">
    <source>
        <dbReference type="ARBA" id="ARBA00012438"/>
    </source>
</evidence>
<dbReference type="InterPro" id="IPR013656">
    <property type="entry name" value="PAS_4"/>
</dbReference>
<feature type="domain" description="HAMP" evidence="20">
    <location>
        <begin position="535"/>
        <end position="587"/>
    </location>
</feature>
<evidence type="ECO:0000256" key="13">
    <source>
        <dbReference type="ARBA" id="ARBA00023012"/>
    </source>
</evidence>
<keyword evidence="7" id="KW-0808">Transferase</keyword>
<dbReference type="InterPro" id="IPR036890">
    <property type="entry name" value="HATPase_C_sf"/>
</dbReference>
<dbReference type="EMBL" id="LGKP01000012">
    <property type="protein sequence ID" value="KPL90385.1"/>
    <property type="molecule type" value="Genomic_DNA"/>
</dbReference>
<dbReference type="SUPFAM" id="SSF103190">
    <property type="entry name" value="Sensory domain-like"/>
    <property type="match status" value="1"/>
</dbReference>
<keyword evidence="5" id="KW-1003">Cell membrane</keyword>
<dbReference type="RefSeq" id="WP_054533754.1">
    <property type="nucleotide sequence ID" value="NZ_LGKP01000012.1"/>
</dbReference>
<reference evidence="21 22" key="1">
    <citation type="submission" date="2015-07" db="EMBL/GenBank/DDBJ databases">
        <title>Whole genome sequence of Herpetosiphon geysericola DSM 7119.</title>
        <authorList>
            <person name="Hemp J."/>
            <person name="Ward L.M."/>
            <person name="Pace L.A."/>
            <person name="Fischer W.W."/>
        </authorList>
    </citation>
    <scope>NUCLEOTIDE SEQUENCE [LARGE SCALE GENOMIC DNA]</scope>
    <source>
        <strain evidence="21 22">DSM 7119</strain>
    </source>
</reference>
<dbReference type="Pfam" id="PF13426">
    <property type="entry name" value="PAS_9"/>
    <property type="match status" value="3"/>
</dbReference>
<evidence type="ECO:0000256" key="16">
    <source>
        <dbReference type="SAM" id="Phobius"/>
    </source>
</evidence>
<evidence type="ECO:0000256" key="15">
    <source>
        <dbReference type="ARBA" id="ARBA00074306"/>
    </source>
</evidence>
<dbReference type="CDD" id="cd06225">
    <property type="entry name" value="HAMP"/>
    <property type="match status" value="1"/>
</dbReference>
<dbReference type="PRINTS" id="PR00344">
    <property type="entry name" value="BCTRLSENSOR"/>
</dbReference>
<feature type="transmembrane region" description="Helical" evidence="16">
    <location>
        <begin position="124"/>
        <end position="145"/>
    </location>
</feature>
<dbReference type="PROSITE" id="PS50109">
    <property type="entry name" value="HIS_KIN"/>
    <property type="match status" value="1"/>
</dbReference>
<evidence type="ECO:0000256" key="8">
    <source>
        <dbReference type="ARBA" id="ARBA00022692"/>
    </source>
</evidence>
<dbReference type="Gene3D" id="3.30.450.40">
    <property type="match status" value="2"/>
</dbReference>
<keyword evidence="6" id="KW-0597">Phosphoprotein</keyword>
<feature type="transmembrane region" description="Helical" evidence="16">
    <location>
        <begin position="99"/>
        <end position="118"/>
    </location>
</feature>
<feature type="domain" description="PAC" evidence="19">
    <location>
        <begin position="1387"/>
        <end position="1442"/>
    </location>
</feature>
<dbReference type="Pfam" id="PF02518">
    <property type="entry name" value="HATPase_c"/>
    <property type="match status" value="1"/>
</dbReference>
<feature type="domain" description="Histidine kinase" evidence="17">
    <location>
        <begin position="1637"/>
        <end position="1858"/>
    </location>
</feature>
<dbReference type="InterPro" id="IPR029016">
    <property type="entry name" value="GAF-like_dom_sf"/>
</dbReference>
<keyword evidence="9" id="KW-0547">Nucleotide-binding</keyword>
<dbReference type="Pfam" id="PF02743">
    <property type="entry name" value="dCache_1"/>
    <property type="match status" value="1"/>
</dbReference>
<dbReference type="InterPro" id="IPR005467">
    <property type="entry name" value="His_kinase_dom"/>
</dbReference>
<dbReference type="GO" id="GO:0005524">
    <property type="term" value="F:ATP binding"/>
    <property type="evidence" value="ECO:0007669"/>
    <property type="project" value="UniProtKB-KW"/>
</dbReference>
<dbReference type="InterPro" id="IPR033479">
    <property type="entry name" value="dCache_1"/>
</dbReference>
<dbReference type="Pfam" id="PF00512">
    <property type="entry name" value="HisKA"/>
    <property type="match status" value="1"/>
</dbReference>
<accession>A0A0P6XZK5</accession>
<dbReference type="Gene3D" id="3.30.565.10">
    <property type="entry name" value="Histidine kinase-like ATPase, C-terminal domain"/>
    <property type="match status" value="1"/>
</dbReference>
<evidence type="ECO:0000313" key="22">
    <source>
        <dbReference type="Proteomes" id="UP000050277"/>
    </source>
</evidence>
<evidence type="ECO:0000259" key="18">
    <source>
        <dbReference type="PROSITE" id="PS50112"/>
    </source>
</evidence>
<dbReference type="InterPro" id="IPR003660">
    <property type="entry name" value="HAMP_dom"/>
</dbReference>
<evidence type="ECO:0000256" key="12">
    <source>
        <dbReference type="ARBA" id="ARBA00022989"/>
    </source>
</evidence>
<dbReference type="SMART" id="SM00065">
    <property type="entry name" value="GAF"/>
    <property type="match status" value="2"/>
</dbReference>
<dbReference type="InterPro" id="IPR004358">
    <property type="entry name" value="Sig_transdc_His_kin-like_C"/>
</dbReference>
<feature type="transmembrane region" description="Helical" evidence="16">
    <location>
        <begin position="18"/>
        <end position="38"/>
    </location>
</feature>
<dbReference type="InterPro" id="IPR000700">
    <property type="entry name" value="PAS-assoc_C"/>
</dbReference>
<dbReference type="Proteomes" id="UP000050277">
    <property type="component" value="Unassembled WGS sequence"/>
</dbReference>
<sequence length="1877" mass="209029">MASGISHSTLNNIRLKRILRFGIFTMIVGFIMAIPYGLEAARVPSWQNYMSIISIVVATIGGLCATIAARKGWLIAGAYSLIISIAVATFPSQLFIAEFGFMLSILNVFFVLVISIQTLPERHIFPVILGIISLGVIATLLKTFLNIQEVRVSGNQEIYMPVMAIAAILILIFFVFREFGTLSIRNKILISFVLVTTLPIAIISFITLRSTRTSLTNQANSLILVNATNIANEIDDFVNRNINRVSALSRIPELSEYLLAAEQNTLVPDQDRDTRNLFRAVTTENNDTLSVALLNNRGIVLVDTVPTNVGVNDSGLSYYQNAIRTGQSIISPVTFGNDNLPSIYFSTPVRNPQSQEIIGVLRIRYSASIIQSLVARSNDRAGQNSFGVVLDEYGMRIAQGSELTLLYKIADTLQPDEIKRLQDERRLQNINASNLLVPYPALINAIKGVVLDPQSTGQVITIPSSVAEEQKPGDPDPEGNDIYAYTATKTVQWRILYHQSESTFLAPIRQSERSTTLIVLVLLVGISMIAVFAARILTTPIERLTAFVERFRAGDLSTRAPVTSQDEIGQLTTTFNSMSEQLAQTLQGLQQRTIALETSNEVSRRLSTILNPNQLVLEVVEQLKNTFNYYHAHIYLVDQQTNDFVMMGGTGQAGRTLLARNHRIPQGRGLVGRAASTKDVVLIPDVSKEAGWLANPLLPETKAEIAVPIMLGDEVLGVLDVQNAEVNSLTNDDATLLQSIAAQVAVGLENAQSFEEINRTQELLRIRERAITASNDGIVIVDPYQFDMPVVYVNPAFERITGYTPEDVLGKNCRFLQGDDSDQQGLRELRHAIREKRATRVLLRNYRKDGTLFWNELDINPVFDENGELINFIGVQQDVSERVEAQQALQESLGFQQTMLDSANYMIIATSLDGKITSFNRTAEQMLGYEAHEVIGKTLVELANDPEEVEQFSNQLRKQTGMTLSKHDALVYDAQRGRPSNTEWTYVARDGRRFPVLLSITALRDRQGEVTGYLKIANDISAAKQQQQALRDSETRYRSLAESSRDLVFIFDRENRLQYINDFAAGIFDKKPDDLVGLLDEQIFLPSTVEARREDAEIIFNTGQSLTRESMFTLSGEETWFDFQLLPILDDQTNSPELIMSVGRNITDRKRDEQEREQTLLEIDRQRRTLQGILEALPVGVVVYNAQFEMQLRNQSAELIVGQPLGDVDSEQLESISEAYKLFIPGTDTPFDPNMIPVFRALKHGERGQAEFDIRHADGRSFTVLASGAPVFNNEGQVISGIALLQDITDRKLNEQERERLLQATIEQERLLTAILDNMPIGVYVVNNKGVSQLINRSTMEILGVAGQMGAAVLDQADLPRPKFLHESTDKELEVHETGLFKALSSKKVTHELVDVLRFDGSRVSVDSTSVPMFDENQQLTGVLSLIQDVTEQRNAQREREQLLTQVEYRALELETVAQVSTSAAGLLNVEELLQTVVDLTKHRFGLYHAHIYLYNPDDQQFELAFGAGEIGRTMVKEGRTIPLDREQSLVAQAGRARRSIIENDVRSNPSFLPHPLLPETRAEMATPLIAGSMLLGVLDIQSDKDHIFTDDDRKIQTTLASQIAIALQNARLFVEQTATMQRLQELDQLKSAFLANMSHELRTPLNSILGFTEVILEGINGPINDLIHNDLSIIHRNGRHLLNLINDILDMAKIESGKLTLFRETFDVVEVLHEVASTVGPLATQKHLELKVDIEPQLKLPVYADRFRIRQVLLNIVGNALKFTEQGSVIIGIDTTPTTRMIKIQDTGIGIPLDNQDTIFMEFHQVDNSTTRKAGGTGLGLPISRHLVEMHGGKLSMVSTGNPGEGSLFTIELPINASEDEIDPNEAPANQPISVE</sequence>
<dbReference type="SUPFAM" id="SSF55781">
    <property type="entry name" value="GAF domain-like"/>
    <property type="match status" value="2"/>
</dbReference>
<evidence type="ECO:0000256" key="2">
    <source>
        <dbReference type="ARBA" id="ARBA00004651"/>
    </source>
</evidence>
<dbReference type="FunFam" id="3.30.565.10:FF:000010">
    <property type="entry name" value="Sensor histidine kinase RcsC"/>
    <property type="match status" value="1"/>
</dbReference>
<evidence type="ECO:0000256" key="3">
    <source>
        <dbReference type="ARBA" id="ARBA00006402"/>
    </source>
</evidence>
<comment type="similarity">
    <text evidence="3">In the N-terminal section; belongs to the phytochrome family.</text>
</comment>
<dbReference type="SUPFAM" id="SSF158472">
    <property type="entry name" value="HAMP domain-like"/>
    <property type="match status" value="1"/>
</dbReference>
<keyword evidence="14 16" id="KW-0472">Membrane</keyword>